<evidence type="ECO:0000256" key="1">
    <source>
        <dbReference type="ARBA" id="ARBA00004651"/>
    </source>
</evidence>
<reference evidence="9 10" key="1">
    <citation type="submission" date="2018-06" db="EMBL/GenBank/DDBJ databases">
        <title>Extensive metabolic versatility and redundancy in microbially diverse, dynamic hydrothermal sediments.</title>
        <authorList>
            <person name="Dombrowski N."/>
            <person name="Teske A."/>
            <person name="Baker B.J."/>
        </authorList>
    </citation>
    <scope>NUCLEOTIDE SEQUENCE [LARGE SCALE GENOMIC DNA]</scope>
    <source>
        <strain evidence="9">B10_G13</strain>
    </source>
</reference>
<evidence type="ECO:0000256" key="4">
    <source>
        <dbReference type="ARBA" id="ARBA00022692"/>
    </source>
</evidence>
<dbReference type="GO" id="GO:0006508">
    <property type="term" value="P:proteolysis"/>
    <property type="evidence" value="ECO:0007669"/>
    <property type="project" value="UniProtKB-KW"/>
</dbReference>
<gene>
    <name evidence="9" type="ORF">DRP43_03425</name>
</gene>
<evidence type="ECO:0000313" key="10">
    <source>
        <dbReference type="Proteomes" id="UP000271125"/>
    </source>
</evidence>
<dbReference type="Proteomes" id="UP000271125">
    <property type="component" value="Unassembled WGS sequence"/>
</dbReference>
<feature type="transmembrane region" description="Helical" evidence="8">
    <location>
        <begin position="54"/>
        <end position="72"/>
    </location>
</feature>
<keyword evidence="7 8" id="KW-0472">Membrane</keyword>
<evidence type="ECO:0000256" key="3">
    <source>
        <dbReference type="ARBA" id="ARBA00022670"/>
    </source>
</evidence>
<keyword evidence="6 8" id="KW-1133">Transmembrane helix</keyword>
<feature type="transmembrane region" description="Helical" evidence="8">
    <location>
        <begin position="239"/>
        <end position="260"/>
    </location>
</feature>
<evidence type="ECO:0008006" key="11">
    <source>
        <dbReference type="Google" id="ProtNLM"/>
    </source>
</evidence>
<feature type="transmembrane region" description="Helical" evidence="8">
    <location>
        <begin position="144"/>
        <end position="164"/>
    </location>
</feature>
<feature type="transmembrane region" description="Helical" evidence="8">
    <location>
        <begin position="272"/>
        <end position="297"/>
    </location>
</feature>
<keyword evidence="3" id="KW-0645">Protease</keyword>
<comment type="caution">
    <text evidence="9">The sequence shown here is derived from an EMBL/GenBank/DDBJ whole genome shotgun (WGS) entry which is preliminary data.</text>
</comment>
<evidence type="ECO:0000256" key="7">
    <source>
        <dbReference type="ARBA" id="ARBA00023136"/>
    </source>
</evidence>
<organism evidence="9 10">
    <name type="scientific">candidate division TA06 bacterium</name>
    <dbReference type="NCBI Taxonomy" id="2250710"/>
    <lineage>
        <taxon>Bacteria</taxon>
        <taxon>Bacteria division TA06</taxon>
    </lineage>
</organism>
<dbReference type="InterPro" id="IPR026392">
    <property type="entry name" value="Exo/Archaeosortase_dom"/>
</dbReference>
<evidence type="ECO:0000256" key="6">
    <source>
        <dbReference type="ARBA" id="ARBA00022989"/>
    </source>
</evidence>
<dbReference type="GO" id="GO:0005886">
    <property type="term" value="C:plasma membrane"/>
    <property type="evidence" value="ECO:0007669"/>
    <property type="project" value="UniProtKB-SubCell"/>
</dbReference>
<dbReference type="GO" id="GO:0008233">
    <property type="term" value="F:peptidase activity"/>
    <property type="evidence" value="ECO:0007669"/>
    <property type="project" value="UniProtKB-KW"/>
</dbReference>
<dbReference type="NCBIfam" id="TIGR04178">
    <property type="entry name" value="exo_archaeo"/>
    <property type="match status" value="1"/>
</dbReference>
<evidence type="ECO:0000256" key="2">
    <source>
        <dbReference type="ARBA" id="ARBA00022475"/>
    </source>
</evidence>
<feature type="transmembrane region" description="Helical" evidence="8">
    <location>
        <begin position="84"/>
        <end position="101"/>
    </location>
</feature>
<dbReference type="AlphaFoldDB" id="A0A660SHW8"/>
<protein>
    <recommendedName>
        <fullName evidence="11">Exosortase/archaeosortase family protein</fullName>
    </recommendedName>
</protein>
<comment type="subcellular location">
    <subcellularLocation>
        <location evidence="1">Cell membrane</location>
        <topology evidence="1">Multi-pass membrane protein</topology>
    </subcellularLocation>
</comment>
<sequence length="342" mass="38871">MREQGVVHFNGKINLSPLLSLYVNSEGNSLLRFLNFDLWGYLSEKYKISPKRKLKWFVILSIILSLLLEILIRSSIENIPRNINSFQVAIFTLLWVVGIMINSKVFYKIKSVYIWELIIAVLIIISSFTVVTPIKHIFYPETRVFGVLNGGIVIFGIFILFYGLREYKVIIPYGILYGILIVLDLLWNVLGTSILGKYMAIISSNLAYKALKILGYTVFLKGTTITIISINGVPISATVAGLCSGIEGITFSIVVLVLLFMGSYITYRWRFVAIIGASLVIFLLNILRIILIFIFAYNYGQVGLEEAHAWLGDIIFLIFIIPYWYLIDKKLNIYGDKNEDTS</sequence>
<accession>A0A660SHW8</accession>
<feature type="transmembrane region" description="Helical" evidence="8">
    <location>
        <begin position="170"/>
        <end position="190"/>
    </location>
</feature>
<dbReference type="InterPro" id="IPR019127">
    <property type="entry name" value="Exosortase"/>
</dbReference>
<evidence type="ECO:0000256" key="8">
    <source>
        <dbReference type="SAM" id="Phobius"/>
    </source>
</evidence>
<proteinExistence type="predicted"/>
<keyword evidence="4 8" id="KW-0812">Transmembrane</keyword>
<feature type="transmembrane region" description="Helical" evidence="8">
    <location>
        <begin position="113"/>
        <end position="132"/>
    </location>
</feature>
<dbReference type="EMBL" id="QNBD01000138">
    <property type="protein sequence ID" value="RKX70368.1"/>
    <property type="molecule type" value="Genomic_DNA"/>
</dbReference>
<keyword evidence="5" id="KW-0378">Hydrolase</keyword>
<keyword evidence="2" id="KW-1003">Cell membrane</keyword>
<evidence type="ECO:0000313" key="9">
    <source>
        <dbReference type="EMBL" id="RKX70368.1"/>
    </source>
</evidence>
<evidence type="ECO:0000256" key="5">
    <source>
        <dbReference type="ARBA" id="ARBA00022801"/>
    </source>
</evidence>
<dbReference type="Pfam" id="PF09721">
    <property type="entry name" value="Exosortase_EpsH"/>
    <property type="match status" value="1"/>
</dbReference>
<name>A0A660SHW8_UNCT6</name>
<feature type="transmembrane region" description="Helical" evidence="8">
    <location>
        <begin position="309"/>
        <end position="327"/>
    </location>
</feature>